<dbReference type="GO" id="GO:0016616">
    <property type="term" value="F:oxidoreductase activity, acting on the CH-OH group of donors, NAD or NADP as acceptor"/>
    <property type="evidence" value="ECO:0007669"/>
    <property type="project" value="TreeGrafter"/>
</dbReference>
<dbReference type="Gene3D" id="3.40.50.720">
    <property type="entry name" value="NAD(P)-binding Rossmann-like Domain"/>
    <property type="match status" value="2"/>
</dbReference>
<organism evidence="4 5">
    <name type="scientific">Trametes cubensis</name>
    <dbReference type="NCBI Taxonomy" id="1111947"/>
    <lineage>
        <taxon>Eukaryota</taxon>
        <taxon>Fungi</taxon>
        <taxon>Dikarya</taxon>
        <taxon>Basidiomycota</taxon>
        <taxon>Agaricomycotina</taxon>
        <taxon>Agaricomycetes</taxon>
        <taxon>Polyporales</taxon>
        <taxon>Polyporaceae</taxon>
        <taxon>Trametes</taxon>
    </lineage>
</organism>
<evidence type="ECO:0000259" key="3">
    <source>
        <dbReference type="Pfam" id="PF01370"/>
    </source>
</evidence>
<dbReference type="SUPFAM" id="SSF51735">
    <property type="entry name" value="NAD(P)-binding Rossmann-fold domains"/>
    <property type="match status" value="1"/>
</dbReference>
<evidence type="ECO:0000313" key="4">
    <source>
        <dbReference type="EMBL" id="KAJ8489603.1"/>
    </source>
</evidence>
<keyword evidence="1" id="KW-0560">Oxidoreductase</keyword>
<name>A0AAD7XG80_9APHY</name>
<protein>
    <recommendedName>
        <fullName evidence="3">NAD-dependent epimerase/dehydratase domain-containing protein</fullName>
    </recommendedName>
</protein>
<accession>A0AAD7XG80</accession>
<sequence length="364" mass="39793">MPSRKLILVTGINGFLGSHIVDQLVKAGYRVRGTVRSAKVASVRDNNAMYGSDVEVIGVDDLAHGDFTEALRDVDGVIHAAAPLIGRESPESALTASIEGALNILRQTEKAGIKRFVLVSSILTVKLIGDPAPVWTEDDWVDTSREKALASNDPTFVYVSQKVLAEKAVGDFADKHPKIDVTTVNPPFFVGPFAPNFRFTDALLSQMSTNVLPYSLLSPDGRPFSPLMLTIDVRDVARATVHALTSPPSNSSRRKRFSSSLLSFLSPSPSKVGRKRLLFLPQVASWKDAVEYIAEKRPALRDRLSQPARTDFPPAPPKGPVDNTRAVEVLKLGKLNDWKTTLIDAVDSILEVEKQFAQEGKTFH</sequence>
<gene>
    <name evidence="4" type="ORF">ONZ51_g2805</name>
</gene>
<dbReference type="InterPro" id="IPR001509">
    <property type="entry name" value="Epimerase_deHydtase"/>
</dbReference>
<dbReference type="Proteomes" id="UP001215151">
    <property type="component" value="Unassembled WGS sequence"/>
</dbReference>
<dbReference type="EMBL" id="JAPEVG010000046">
    <property type="protein sequence ID" value="KAJ8489603.1"/>
    <property type="molecule type" value="Genomic_DNA"/>
</dbReference>
<feature type="domain" description="NAD-dependent epimerase/dehydratase" evidence="3">
    <location>
        <begin position="7"/>
        <end position="249"/>
    </location>
</feature>
<reference evidence="4" key="1">
    <citation type="submission" date="2022-11" db="EMBL/GenBank/DDBJ databases">
        <title>Genome Sequence of Cubamyces cubensis.</title>
        <authorList>
            <person name="Buettner E."/>
        </authorList>
    </citation>
    <scope>NUCLEOTIDE SEQUENCE</scope>
    <source>
        <strain evidence="4">MPL-01</strain>
    </source>
</reference>
<proteinExistence type="inferred from homology"/>
<comment type="similarity">
    <text evidence="2">Belongs to the NAD(P)-dependent epimerase/dehydratase family. Dihydroflavonol-4-reductase subfamily.</text>
</comment>
<dbReference type="AlphaFoldDB" id="A0AAD7XG80"/>
<dbReference type="Pfam" id="PF01370">
    <property type="entry name" value="Epimerase"/>
    <property type="match status" value="1"/>
</dbReference>
<keyword evidence="5" id="KW-1185">Reference proteome</keyword>
<dbReference type="PANTHER" id="PTHR10366:SF562">
    <property type="entry name" value="ALDEHYDE REDUCTASE II (AFU_ORTHOLOGUE AFUA_1G11360)"/>
    <property type="match status" value="1"/>
</dbReference>
<evidence type="ECO:0000256" key="2">
    <source>
        <dbReference type="ARBA" id="ARBA00023445"/>
    </source>
</evidence>
<dbReference type="InterPro" id="IPR050425">
    <property type="entry name" value="NAD(P)_dehydrat-like"/>
</dbReference>
<dbReference type="PANTHER" id="PTHR10366">
    <property type="entry name" value="NAD DEPENDENT EPIMERASE/DEHYDRATASE"/>
    <property type="match status" value="1"/>
</dbReference>
<comment type="caution">
    <text evidence="4">The sequence shown here is derived from an EMBL/GenBank/DDBJ whole genome shotgun (WGS) entry which is preliminary data.</text>
</comment>
<evidence type="ECO:0000313" key="5">
    <source>
        <dbReference type="Proteomes" id="UP001215151"/>
    </source>
</evidence>
<evidence type="ECO:0000256" key="1">
    <source>
        <dbReference type="ARBA" id="ARBA00023002"/>
    </source>
</evidence>
<dbReference type="InterPro" id="IPR036291">
    <property type="entry name" value="NAD(P)-bd_dom_sf"/>
</dbReference>